<evidence type="ECO:0008006" key="3">
    <source>
        <dbReference type="Google" id="ProtNLM"/>
    </source>
</evidence>
<dbReference type="PANTHER" id="PTHR42869">
    <property type="entry name" value="SLL0572 PROTEIN"/>
    <property type="match status" value="1"/>
</dbReference>
<name>Q3A4G4_SYNC1</name>
<dbReference type="RefSeq" id="WP_011341226.1">
    <property type="nucleotide sequence ID" value="NC_007498.2"/>
</dbReference>
<reference evidence="1 2" key="2">
    <citation type="journal article" date="2012" name="BMC Genomics">
        <title>The genome of Pelobacter carbinolicus reveals surprising metabolic capabilities and physiological features.</title>
        <authorList>
            <person name="Aklujkar M."/>
            <person name="Haveman S.A."/>
            <person name="Didonato R.Jr."/>
            <person name="Chertkov O."/>
            <person name="Han C.S."/>
            <person name="Land M.L."/>
            <person name="Brown P."/>
            <person name="Lovley D.R."/>
        </authorList>
    </citation>
    <scope>NUCLEOTIDE SEQUENCE [LARGE SCALE GENOMIC DNA]</scope>
    <source>
        <strain evidence="2">DSM 2380 / NBRC 103641 / GraBd1</strain>
    </source>
</reference>
<dbReference type="HOGENOM" id="CLU_046378_0_0_7"/>
<dbReference type="AlphaFoldDB" id="Q3A4G4"/>
<dbReference type="EMBL" id="CP000142">
    <property type="protein sequence ID" value="ABA88743.1"/>
    <property type="molecule type" value="Genomic_DNA"/>
</dbReference>
<dbReference type="STRING" id="338963.Pcar_1497"/>
<gene>
    <name evidence="1" type="ordered locus">Pcar_1497</name>
</gene>
<organism evidence="1 2">
    <name type="scientific">Syntrophotalea carbinolica (strain DSM 2380 / NBRC 103641 / GraBd1)</name>
    <name type="common">Pelobacter carbinolicus</name>
    <dbReference type="NCBI Taxonomy" id="338963"/>
    <lineage>
        <taxon>Bacteria</taxon>
        <taxon>Pseudomonadati</taxon>
        <taxon>Thermodesulfobacteriota</taxon>
        <taxon>Desulfuromonadia</taxon>
        <taxon>Desulfuromonadales</taxon>
        <taxon>Syntrophotaleaceae</taxon>
        <taxon>Syntrophotalea</taxon>
    </lineage>
</organism>
<reference evidence="2" key="1">
    <citation type="submission" date="2005-10" db="EMBL/GenBank/DDBJ databases">
        <title>Complete sequence of Pelobacter carbinolicus DSM 2380.</title>
        <authorList>
            <person name="Copeland A."/>
            <person name="Lucas S."/>
            <person name="Lapidus A."/>
            <person name="Barry K."/>
            <person name="Detter J.C."/>
            <person name="Glavina T."/>
            <person name="Hammon N."/>
            <person name="Israni S."/>
            <person name="Pitluck S."/>
            <person name="Chertkov O."/>
            <person name="Schmutz J."/>
            <person name="Larimer F."/>
            <person name="Land M."/>
            <person name="Kyrpides N."/>
            <person name="Ivanova N."/>
            <person name="Richardson P."/>
        </authorList>
    </citation>
    <scope>NUCLEOTIDE SEQUENCE [LARGE SCALE GENOMIC DNA]</scope>
    <source>
        <strain evidence="2">DSM 2380 / NBRC 103641 / GraBd1</strain>
    </source>
</reference>
<protein>
    <recommendedName>
        <fullName evidence="3">GTPase</fullName>
    </recommendedName>
</protein>
<accession>Q3A4G4</accession>
<evidence type="ECO:0000313" key="1">
    <source>
        <dbReference type="EMBL" id="ABA88743.1"/>
    </source>
</evidence>
<dbReference type="eggNOG" id="COG2403">
    <property type="taxonomic scope" value="Bacteria"/>
</dbReference>
<dbReference type="OrthoDB" id="9763469at2"/>
<sequence length="447" mass="48798">MKPMRILILGAGGRDFHNFNLLYRHRRDVEVVAFTASQIPFQVGRLYPPELAGPLYPDGIPILADDGLEALVGRLKIDAAVFSYSDISHVRVMEIASRLLAAGCDFYFIGADRTMLQSGLPVISVCAVRTGCGKSPVTRFLCRALRQQGRNPVVVRHPMAYGRLERRAVQSFRSSEDLDAQGCTLEEREEYEPLLQLGVPLFAGIDYEAILKVAEKAGDVLIWDGGNNDTPFYRPDLEIVLVDPLRAGDELSYYPGYINVLRAHLVIVGKFDGVPPEKLGLVLQNLQRTVPETRVIQGDLSVSAEDPGAVAGRRVLVIEDGPTVSHGGMAFGAGVVAARRFGAAEIVDPRPFATGSLKQVFMDYPKLASIIPAMGYSKAQLNDLKDTIDAVPCDLVLSATPVDLGRLIPIAKPLIRVGYEFKELVPGALMTEVLRMLAKFDKARGVS</sequence>
<dbReference type="Proteomes" id="UP000002534">
    <property type="component" value="Chromosome"/>
</dbReference>
<proteinExistence type="predicted"/>
<dbReference type="SUPFAM" id="SSF52540">
    <property type="entry name" value="P-loop containing nucleoside triphosphate hydrolases"/>
    <property type="match status" value="1"/>
</dbReference>
<dbReference type="KEGG" id="pca:Pcar_1497"/>
<evidence type="ECO:0000313" key="2">
    <source>
        <dbReference type="Proteomes" id="UP000002534"/>
    </source>
</evidence>
<keyword evidence="2" id="KW-1185">Reference proteome</keyword>
<dbReference type="InterPro" id="IPR027417">
    <property type="entry name" value="P-loop_NTPase"/>
</dbReference>
<dbReference type="InterPro" id="IPR053199">
    <property type="entry name" value="cDPG_synthetase-like"/>
</dbReference>
<dbReference type="PANTHER" id="PTHR42869:SF1">
    <property type="entry name" value="SLL0572 PROTEIN"/>
    <property type="match status" value="1"/>
</dbReference>